<name>A0ABX4BQN3_FLAFR</name>
<evidence type="ECO:0000313" key="1">
    <source>
        <dbReference type="EMBL" id="OXA78660.1"/>
    </source>
</evidence>
<dbReference type="EMBL" id="MUGV01000020">
    <property type="protein sequence ID" value="OXA78660.1"/>
    <property type="molecule type" value="Genomic_DNA"/>
</dbReference>
<protein>
    <submittedName>
        <fullName evidence="1">Uncharacterized protein</fullName>
    </submittedName>
</protein>
<reference evidence="1 2" key="1">
    <citation type="submission" date="2016-11" db="EMBL/GenBank/DDBJ databases">
        <title>Whole genomes of Flavobacteriaceae.</title>
        <authorList>
            <person name="Stine C."/>
            <person name="Li C."/>
            <person name="Tadesse D."/>
        </authorList>
    </citation>
    <scope>NUCLEOTIDE SEQUENCE [LARGE SCALE GENOMIC DNA]</scope>
    <source>
        <strain evidence="1 2">DSM 15937</strain>
    </source>
</reference>
<dbReference type="RefSeq" id="WP_074662133.1">
    <property type="nucleotide sequence ID" value="NZ_MUGV01000020.1"/>
</dbReference>
<dbReference type="Proteomes" id="UP000198382">
    <property type="component" value="Unassembled WGS sequence"/>
</dbReference>
<sequence length="716" mass="83851">MFITSYINSKQQNCCIIFTTQQVNIDIDTPIKDYLSENINPEIAYIIFNSEISNVDKSVFDRFNSSTVKVFITYSLNGDFQFENTVDAIKEKVIIEQIKEQVLKGIFLKHDSILKASSESYFVVASRKFATHFVRIANLFKNSNEISIISILLLPYITNNIDYIYCDTPTIFSLIYSSLLYKLKENKDYKIPEIRFYSSSDLKSEDFDKTKNSIYIISTSINGTLPTRIVEFGIDWSNIIVLFSFDEIKKPRYKYLFKDKRNELIDQSFYSLPKEEFEKKYPHKIFPIKFEDQQFIPTQPMVSKFLLAKEDAPDFVNLFHSNYGKYNIISCFNDLNAIGNKRDLFFDITKLLDGENYFTNKLHKQVINKLPSTKLIFIYIDNENSKALSDYIIRKSKRNIINKSISEFENDKTLDENGKYNFYVISSCISNGKKVSKCSMLLRKFKDANINFISGFVRCNDKIILRNIKANLTYGEYSFSTYSFYAIEEIYLPNEDSSSLSWEGEKKLIEEVLNDQYSQLNIDRSLPLIKYLKKRINVLNGNGLINELYLPSIKLKSFELNKNFAFFKDTEWLPKDINQSQVYFTILSVLHNYRLIKGVKQTLYERYILDPENFIRFNDSIIRATFLRCCTKEELNYDLDFKASEKMLNIILGLVNDLSKGDNIIYEFLLAICLNRVNLDVIHLKVLHSKLIASKYSSDYILKFYLQYINEKIISC</sequence>
<gene>
    <name evidence="1" type="ORF">B0A65_13090</name>
</gene>
<accession>A0ABX4BQN3</accession>
<comment type="caution">
    <text evidence="1">The sequence shown here is derived from an EMBL/GenBank/DDBJ whole genome shotgun (WGS) entry which is preliminary data.</text>
</comment>
<evidence type="ECO:0000313" key="2">
    <source>
        <dbReference type="Proteomes" id="UP000198382"/>
    </source>
</evidence>
<keyword evidence="2" id="KW-1185">Reference proteome</keyword>
<organism evidence="1 2">
    <name type="scientific">Flavobacterium frigidimaris</name>
    <dbReference type="NCBI Taxonomy" id="262320"/>
    <lineage>
        <taxon>Bacteria</taxon>
        <taxon>Pseudomonadati</taxon>
        <taxon>Bacteroidota</taxon>
        <taxon>Flavobacteriia</taxon>
        <taxon>Flavobacteriales</taxon>
        <taxon>Flavobacteriaceae</taxon>
        <taxon>Flavobacterium</taxon>
    </lineage>
</organism>
<proteinExistence type="predicted"/>